<dbReference type="SUPFAM" id="SSF56601">
    <property type="entry name" value="beta-lactamase/transpeptidase-like"/>
    <property type="match status" value="1"/>
</dbReference>
<dbReference type="PANTHER" id="PTHR35333:SF3">
    <property type="entry name" value="BETA-LACTAMASE-TYPE TRANSPEPTIDASE FOLD CONTAINING PROTEIN"/>
    <property type="match status" value="1"/>
</dbReference>
<proteinExistence type="predicted"/>
<name>A0A0R1P6K9_9LACO</name>
<evidence type="ECO:0000313" key="3">
    <source>
        <dbReference type="Proteomes" id="UP000051445"/>
    </source>
</evidence>
<keyword evidence="3" id="KW-1185">Reference proteome</keyword>
<dbReference type="STRING" id="1423746.FD27_GL000305"/>
<dbReference type="InterPro" id="IPR012338">
    <property type="entry name" value="Beta-lactam/transpept-like"/>
</dbReference>
<organism evidence="2 3">
    <name type="scientific">Limosilactobacillus frumenti DSM 13145</name>
    <dbReference type="NCBI Taxonomy" id="1423746"/>
    <lineage>
        <taxon>Bacteria</taxon>
        <taxon>Bacillati</taxon>
        <taxon>Bacillota</taxon>
        <taxon>Bacilli</taxon>
        <taxon>Lactobacillales</taxon>
        <taxon>Lactobacillaceae</taxon>
        <taxon>Limosilactobacillus</taxon>
    </lineage>
</organism>
<evidence type="ECO:0000313" key="2">
    <source>
        <dbReference type="EMBL" id="KRL28031.1"/>
    </source>
</evidence>
<dbReference type="GO" id="GO:0030655">
    <property type="term" value="P:beta-lactam antibiotic catabolic process"/>
    <property type="evidence" value="ECO:0007669"/>
    <property type="project" value="InterPro"/>
</dbReference>
<protein>
    <submittedName>
        <fullName evidence="2">Penicillin-binding protein, transpeptidase domain protein</fullName>
    </submittedName>
</protein>
<dbReference type="PATRIC" id="fig|1423746.3.peg.312"/>
<dbReference type="AlphaFoldDB" id="A0A0R1P6K9"/>
<feature type="domain" description="Beta-lactamase class A catalytic" evidence="1">
    <location>
        <begin position="89"/>
        <end position="230"/>
    </location>
</feature>
<gene>
    <name evidence="2" type="ORF">FD27_GL000305</name>
</gene>
<dbReference type="Pfam" id="PF13354">
    <property type="entry name" value="Beta-lactamase2"/>
    <property type="match status" value="1"/>
</dbReference>
<dbReference type="Gene3D" id="3.40.710.10">
    <property type="entry name" value="DD-peptidase/beta-lactamase superfamily"/>
    <property type="match status" value="1"/>
</dbReference>
<dbReference type="OrthoDB" id="3524371at2"/>
<dbReference type="PANTHER" id="PTHR35333">
    <property type="entry name" value="BETA-LACTAMASE"/>
    <property type="match status" value="1"/>
</dbReference>
<dbReference type="EMBL" id="AZER01000013">
    <property type="protein sequence ID" value="KRL28031.1"/>
    <property type="molecule type" value="Genomic_DNA"/>
</dbReference>
<dbReference type="InterPro" id="IPR000871">
    <property type="entry name" value="Beta-lactam_class-A"/>
</dbReference>
<dbReference type="Proteomes" id="UP000051445">
    <property type="component" value="Unassembled WGS sequence"/>
</dbReference>
<dbReference type="InterPro" id="IPR045155">
    <property type="entry name" value="Beta-lactam_cat"/>
</dbReference>
<evidence type="ECO:0000259" key="1">
    <source>
        <dbReference type="Pfam" id="PF13354"/>
    </source>
</evidence>
<dbReference type="GO" id="GO:0046677">
    <property type="term" value="P:response to antibiotic"/>
    <property type="evidence" value="ECO:0007669"/>
    <property type="project" value="InterPro"/>
</dbReference>
<dbReference type="RefSeq" id="WP_057749117.1">
    <property type="nucleotide sequence ID" value="NZ_AZER01000013.1"/>
</dbReference>
<sequence length="256" mass="28614">MSRRRLISIILLVLLAIWGIHHFTATSPRLKSAWSKITYTSNNKVGIAVYSSKKHRTYYSSNVPDHHYHMASTVKVSILAGLLMKQNGNLTTHQKKLAKAMIEESDNDSTNKLFKTLGGQSGLQSTFNQFGMNNSIAADSWGLSTTTPRDQIKLLNNIFYKSSLLTANSRDYIKELMENVDPDQAWGITAAGSHWAVKNGWLENGREKWIVNSIGYVRNEDGTSYTIAVYSDHNQSMQSGEDVVAQLARVTNSILD</sequence>
<comment type="caution">
    <text evidence="2">The sequence shown here is derived from an EMBL/GenBank/DDBJ whole genome shotgun (WGS) entry which is preliminary data.</text>
</comment>
<reference evidence="2 3" key="1">
    <citation type="journal article" date="2015" name="Genome Announc.">
        <title>Expanding the biotechnology potential of lactobacilli through comparative genomics of 213 strains and associated genera.</title>
        <authorList>
            <person name="Sun Z."/>
            <person name="Harris H.M."/>
            <person name="McCann A."/>
            <person name="Guo C."/>
            <person name="Argimon S."/>
            <person name="Zhang W."/>
            <person name="Yang X."/>
            <person name="Jeffery I.B."/>
            <person name="Cooney J.C."/>
            <person name="Kagawa T.F."/>
            <person name="Liu W."/>
            <person name="Song Y."/>
            <person name="Salvetti E."/>
            <person name="Wrobel A."/>
            <person name="Rasinkangas P."/>
            <person name="Parkhill J."/>
            <person name="Rea M.C."/>
            <person name="O'Sullivan O."/>
            <person name="Ritari J."/>
            <person name="Douillard F.P."/>
            <person name="Paul Ross R."/>
            <person name="Yang R."/>
            <person name="Briner A.E."/>
            <person name="Felis G.E."/>
            <person name="de Vos W.M."/>
            <person name="Barrangou R."/>
            <person name="Klaenhammer T.R."/>
            <person name="Caufield P.W."/>
            <person name="Cui Y."/>
            <person name="Zhang H."/>
            <person name="O'Toole P.W."/>
        </authorList>
    </citation>
    <scope>NUCLEOTIDE SEQUENCE [LARGE SCALE GENOMIC DNA]</scope>
    <source>
        <strain evidence="2 3">DSM 13145</strain>
    </source>
</reference>
<dbReference type="GO" id="GO:0008800">
    <property type="term" value="F:beta-lactamase activity"/>
    <property type="evidence" value="ECO:0007669"/>
    <property type="project" value="InterPro"/>
</dbReference>
<accession>A0A0R1P6K9</accession>